<evidence type="ECO:0000313" key="5">
    <source>
        <dbReference type="EMBL" id="CAB4217084.1"/>
    </source>
</evidence>
<dbReference type="EMBL" id="LR796751">
    <property type="protein sequence ID" value="CAB4163486.1"/>
    <property type="molecule type" value="Genomic_DNA"/>
</dbReference>
<organism evidence="4">
    <name type="scientific">uncultured Caudovirales phage</name>
    <dbReference type="NCBI Taxonomy" id="2100421"/>
    <lineage>
        <taxon>Viruses</taxon>
        <taxon>Duplodnaviria</taxon>
        <taxon>Heunggongvirae</taxon>
        <taxon>Uroviricota</taxon>
        <taxon>Caudoviricetes</taxon>
        <taxon>Peduoviridae</taxon>
        <taxon>Maltschvirus</taxon>
        <taxon>Maltschvirus maltsch</taxon>
    </lineage>
</organism>
<proteinExistence type="predicted"/>
<reference evidence="4" key="1">
    <citation type="submission" date="2020-05" db="EMBL/GenBank/DDBJ databases">
        <authorList>
            <person name="Chiriac C."/>
            <person name="Salcher M."/>
            <person name="Ghai R."/>
            <person name="Kavagutti S V."/>
        </authorList>
    </citation>
    <scope>NUCLEOTIDE SEQUENCE</scope>
</reference>
<evidence type="ECO:0000313" key="3">
    <source>
        <dbReference type="EMBL" id="CAB4175935.1"/>
    </source>
</evidence>
<protein>
    <recommendedName>
        <fullName evidence="6">Bacteriophage P22, Gp10, DNA-stabilising</fullName>
    </recommendedName>
</protein>
<dbReference type="EMBL" id="LR796930">
    <property type="protein sequence ID" value="CAB4175935.1"/>
    <property type="molecule type" value="Genomic_DNA"/>
</dbReference>
<accession>A0A6J5QPT1</accession>
<evidence type="ECO:0000313" key="4">
    <source>
        <dbReference type="EMBL" id="CAB4186463.1"/>
    </source>
</evidence>
<gene>
    <name evidence="4" type="ORF">UFOVP1147_10</name>
    <name evidence="5" type="ORF">UFOVP1594_6</name>
    <name evidence="1" type="ORF">UFOVP484_5</name>
    <name evidence="2" type="ORF">UFOVP808_21</name>
    <name evidence="3" type="ORF">UFOVP994_6</name>
</gene>
<dbReference type="EMBL" id="LR796463">
    <property type="protein sequence ID" value="CAB4146200.1"/>
    <property type="molecule type" value="Genomic_DNA"/>
</dbReference>
<sequence>MPQAETVAIPKRLPLVLEAANRDHTPFKDARLINGYVEKNDKTDEYWIFKRPGLLQTGATKTGNGYGVYNWNGDIYSIFGATLYKNGTNIGTVNATGGVYRFSSSLGATPRLQLGNAAASYNWDNATLVQIVGANFPGNTYTTAGAVAVKGFAYLDGTTYVLDTTAYIHGCDVLNDPTLWTDLLNIIGAQIEPDAGVFLAKQLVYVLALKGWSTEVFYDAQNTSASPLGPVQGAKINYGCVSADSVQEIDGTLLWVATNRSSAAQVILVDNLKPSIVSTKPIERILGEADFTNVASFGIKYDGHRFYGITLKNDNITLVYDMTDKMWAQWTDVDGNYFKIVSSTFLPGTGRVLQHETNGKLYLFDSDYTSDAGQVITVDLFTPNFDGGMRRRKQMTMMEFIGDQTSGSTLQVRVNDSDYEASKWSNFRLVDMGVRKPILANCGTFMRRTTQIRHQSNTRMRLQAIELQLDIGTL</sequence>
<evidence type="ECO:0008006" key="6">
    <source>
        <dbReference type="Google" id="ProtNLM"/>
    </source>
</evidence>
<name>A0A6J5QPT1_9CAUD</name>
<evidence type="ECO:0000313" key="2">
    <source>
        <dbReference type="EMBL" id="CAB4163486.1"/>
    </source>
</evidence>
<dbReference type="EMBL" id="LR797458">
    <property type="protein sequence ID" value="CAB4217084.1"/>
    <property type="molecule type" value="Genomic_DNA"/>
</dbReference>
<evidence type="ECO:0000313" key="1">
    <source>
        <dbReference type="EMBL" id="CAB4146200.1"/>
    </source>
</evidence>
<dbReference type="EMBL" id="LR797096">
    <property type="protein sequence ID" value="CAB4186463.1"/>
    <property type="molecule type" value="Genomic_DNA"/>
</dbReference>